<dbReference type="OrthoDB" id="1730893at2759"/>
<comment type="caution">
    <text evidence="1">The sequence shown here is derived from an EMBL/GenBank/DDBJ whole genome shotgun (WGS) entry which is preliminary data.</text>
</comment>
<accession>A0A834HHI4</accession>
<keyword evidence="2" id="KW-1185">Reference proteome</keyword>
<dbReference type="Gene3D" id="1.10.238.10">
    <property type="entry name" value="EF-hand"/>
    <property type="match status" value="2"/>
</dbReference>
<evidence type="ECO:0000313" key="2">
    <source>
        <dbReference type="Proteomes" id="UP000626092"/>
    </source>
</evidence>
<organism evidence="1 2">
    <name type="scientific">Rhododendron simsii</name>
    <name type="common">Sims's rhododendron</name>
    <dbReference type="NCBI Taxonomy" id="118357"/>
    <lineage>
        <taxon>Eukaryota</taxon>
        <taxon>Viridiplantae</taxon>
        <taxon>Streptophyta</taxon>
        <taxon>Embryophyta</taxon>
        <taxon>Tracheophyta</taxon>
        <taxon>Spermatophyta</taxon>
        <taxon>Magnoliopsida</taxon>
        <taxon>eudicotyledons</taxon>
        <taxon>Gunneridae</taxon>
        <taxon>Pentapetalae</taxon>
        <taxon>asterids</taxon>
        <taxon>Ericales</taxon>
        <taxon>Ericaceae</taxon>
        <taxon>Ericoideae</taxon>
        <taxon>Rhodoreae</taxon>
        <taxon>Rhododendron</taxon>
    </lineage>
</organism>
<dbReference type="SUPFAM" id="SSF47473">
    <property type="entry name" value="EF-hand"/>
    <property type="match status" value="1"/>
</dbReference>
<name>A0A834HHI4_RHOSS</name>
<dbReference type="Proteomes" id="UP000626092">
    <property type="component" value="Unassembled WGS sequence"/>
</dbReference>
<gene>
    <name evidence="1" type="ORF">RHSIM_Rhsim01G0190600</name>
</gene>
<sequence>MKIVVKGKTNPRYLQPGIVGAPWDLPQDVTKNSTEAMKDSRIFYYADMMGTLQYRKLDFEEFCAATICVHWLEGMESWEQHARSAYEFFEKDGNIPIMIEELASELGLSPSVPIHVVLQVRQSDGKLSFMGFVRLLNGVSSRLFQNA</sequence>
<protein>
    <submittedName>
        <fullName evidence="1">Uncharacterized protein</fullName>
    </submittedName>
</protein>
<dbReference type="InterPro" id="IPR011992">
    <property type="entry name" value="EF-hand-dom_pair"/>
</dbReference>
<proteinExistence type="predicted"/>
<dbReference type="EMBL" id="WJXA01000001">
    <property type="protein sequence ID" value="KAF7153347.1"/>
    <property type="molecule type" value="Genomic_DNA"/>
</dbReference>
<evidence type="ECO:0000313" key="1">
    <source>
        <dbReference type="EMBL" id="KAF7153347.1"/>
    </source>
</evidence>
<reference evidence="1" key="1">
    <citation type="submission" date="2019-11" db="EMBL/GenBank/DDBJ databases">
        <authorList>
            <person name="Liu Y."/>
            <person name="Hou J."/>
            <person name="Li T.-Q."/>
            <person name="Guan C.-H."/>
            <person name="Wu X."/>
            <person name="Wu H.-Z."/>
            <person name="Ling F."/>
            <person name="Zhang R."/>
            <person name="Shi X.-G."/>
            <person name="Ren J.-P."/>
            <person name="Chen E.-F."/>
            <person name="Sun J.-M."/>
        </authorList>
    </citation>
    <scope>NUCLEOTIDE SEQUENCE</scope>
    <source>
        <strain evidence="1">Adult_tree_wgs_1</strain>
        <tissue evidence="1">Leaves</tissue>
    </source>
</reference>
<dbReference type="AlphaFoldDB" id="A0A834HHI4"/>